<comment type="similarity">
    <text evidence="1 2">Belongs to the RNase T2 family.</text>
</comment>
<dbReference type="Proteomes" id="UP001472677">
    <property type="component" value="Unassembled WGS sequence"/>
</dbReference>
<sequence length="262" mass="28797">MVMKQLFLTFGAAVLWSWAVSAQTPDFAYYNLSLIWPASFCNPAPKICINQIPKIFTISNGLGPALQNGTQVPSYDPIDNSCTYNPVAPADIMNALAPIQTRLQKTWPNLLNGGSNDLIWQIDWADQGMCSDYYQDPLTYFNTTLNLAENSKYDPLKVLGVEPSSTTAYPISTLLGNVKKKVGFYPQIACSISLNKLYLMEVRFCFKRATPNPPTVLQDCPTQLRMDYVCASVPASQQNVIFPPPPASDSGHDVAAELLASA</sequence>
<evidence type="ECO:0000256" key="2">
    <source>
        <dbReference type="RuleBase" id="RU004328"/>
    </source>
</evidence>
<dbReference type="InterPro" id="IPR036430">
    <property type="entry name" value="RNase_T2-like_sf"/>
</dbReference>
<evidence type="ECO:0000313" key="4">
    <source>
        <dbReference type="EMBL" id="KAK8517061.1"/>
    </source>
</evidence>
<gene>
    <name evidence="4" type="ORF">V6N12_032261</name>
</gene>
<dbReference type="Pfam" id="PF00445">
    <property type="entry name" value="Ribonuclease_T2"/>
    <property type="match status" value="1"/>
</dbReference>
<reference evidence="4 5" key="1">
    <citation type="journal article" date="2024" name="G3 (Bethesda)">
        <title>Genome assembly of Hibiscus sabdariffa L. provides insights into metabolisms of medicinal natural products.</title>
        <authorList>
            <person name="Kim T."/>
        </authorList>
    </citation>
    <scope>NUCLEOTIDE SEQUENCE [LARGE SCALE GENOMIC DNA]</scope>
    <source>
        <strain evidence="4">TK-2024</strain>
        <tissue evidence="4">Old leaves</tissue>
    </source>
</reference>
<dbReference type="Gene3D" id="3.90.730.10">
    <property type="entry name" value="Ribonuclease T2-like"/>
    <property type="match status" value="1"/>
</dbReference>
<evidence type="ECO:0000313" key="5">
    <source>
        <dbReference type="Proteomes" id="UP001472677"/>
    </source>
</evidence>
<evidence type="ECO:0000256" key="1">
    <source>
        <dbReference type="ARBA" id="ARBA00007469"/>
    </source>
</evidence>
<feature type="signal peptide" evidence="3">
    <location>
        <begin position="1"/>
        <end position="22"/>
    </location>
</feature>
<dbReference type="PANTHER" id="PTHR11240">
    <property type="entry name" value="RIBONUCLEASE T2"/>
    <property type="match status" value="1"/>
</dbReference>
<dbReference type="PANTHER" id="PTHR11240:SF46">
    <property type="entry name" value="INTRACELLULAR RIBONUCLEASE LX-LIKE"/>
    <property type="match status" value="1"/>
</dbReference>
<organism evidence="4 5">
    <name type="scientific">Hibiscus sabdariffa</name>
    <name type="common">roselle</name>
    <dbReference type="NCBI Taxonomy" id="183260"/>
    <lineage>
        <taxon>Eukaryota</taxon>
        <taxon>Viridiplantae</taxon>
        <taxon>Streptophyta</taxon>
        <taxon>Embryophyta</taxon>
        <taxon>Tracheophyta</taxon>
        <taxon>Spermatophyta</taxon>
        <taxon>Magnoliopsida</taxon>
        <taxon>eudicotyledons</taxon>
        <taxon>Gunneridae</taxon>
        <taxon>Pentapetalae</taxon>
        <taxon>rosids</taxon>
        <taxon>malvids</taxon>
        <taxon>Malvales</taxon>
        <taxon>Malvaceae</taxon>
        <taxon>Malvoideae</taxon>
        <taxon>Hibiscus</taxon>
    </lineage>
</organism>
<accession>A0ABR2CDU5</accession>
<evidence type="ECO:0000256" key="3">
    <source>
        <dbReference type="SAM" id="SignalP"/>
    </source>
</evidence>
<dbReference type="SUPFAM" id="SSF55895">
    <property type="entry name" value="Ribonuclease Rh-like"/>
    <property type="match status" value="1"/>
</dbReference>
<comment type="caution">
    <text evidence="4">The sequence shown here is derived from an EMBL/GenBank/DDBJ whole genome shotgun (WGS) entry which is preliminary data.</text>
</comment>
<dbReference type="InterPro" id="IPR001568">
    <property type="entry name" value="RNase_T2-like"/>
</dbReference>
<keyword evidence="3" id="KW-0732">Signal</keyword>
<protein>
    <submittedName>
        <fullName evidence="4">Uncharacterized protein</fullName>
    </submittedName>
</protein>
<feature type="chain" id="PRO_5047049022" evidence="3">
    <location>
        <begin position="23"/>
        <end position="262"/>
    </location>
</feature>
<name>A0ABR2CDU5_9ROSI</name>
<proteinExistence type="inferred from homology"/>
<keyword evidence="5" id="KW-1185">Reference proteome</keyword>
<dbReference type="EMBL" id="JBBPBM010000056">
    <property type="protein sequence ID" value="KAK8517061.1"/>
    <property type="molecule type" value="Genomic_DNA"/>
</dbReference>